<evidence type="ECO:0000313" key="1">
    <source>
        <dbReference type="EMBL" id="KIY42992.1"/>
    </source>
</evidence>
<organism evidence="1 2">
    <name type="scientific">Fistulina hepatica ATCC 64428</name>
    <dbReference type="NCBI Taxonomy" id="1128425"/>
    <lineage>
        <taxon>Eukaryota</taxon>
        <taxon>Fungi</taxon>
        <taxon>Dikarya</taxon>
        <taxon>Basidiomycota</taxon>
        <taxon>Agaricomycotina</taxon>
        <taxon>Agaricomycetes</taxon>
        <taxon>Agaricomycetidae</taxon>
        <taxon>Agaricales</taxon>
        <taxon>Fistulinaceae</taxon>
        <taxon>Fistulina</taxon>
    </lineage>
</organism>
<name>A0A0D6ZYV8_9AGAR</name>
<reference evidence="1 2" key="1">
    <citation type="journal article" date="2015" name="Fungal Genet. Biol.">
        <title>Evolution of novel wood decay mechanisms in Agaricales revealed by the genome sequences of Fistulina hepatica and Cylindrobasidium torrendii.</title>
        <authorList>
            <person name="Floudas D."/>
            <person name="Held B.W."/>
            <person name="Riley R."/>
            <person name="Nagy L.G."/>
            <person name="Koehler G."/>
            <person name="Ransdell A.S."/>
            <person name="Younus H."/>
            <person name="Chow J."/>
            <person name="Chiniquy J."/>
            <person name="Lipzen A."/>
            <person name="Tritt A."/>
            <person name="Sun H."/>
            <person name="Haridas S."/>
            <person name="LaButti K."/>
            <person name="Ohm R.A."/>
            <person name="Kues U."/>
            <person name="Blanchette R.A."/>
            <person name="Grigoriev I.V."/>
            <person name="Minto R.E."/>
            <person name="Hibbett D.S."/>
        </authorList>
    </citation>
    <scope>NUCLEOTIDE SEQUENCE [LARGE SCALE GENOMIC DNA]</scope>
    <source>
        <strain evidence="1 2">ATCC 64428</strain>
    </source>
</reference>
<evidence type="ECO:0000313" key="2">
    <source>
        <dbReference type="Proteomes" id="UP000054144"/>
    </source>
</evidence>
<keyword evidence="2" id="KW-1185">Reference proteome</keyword>
<dbReference type="AlphaFoldDB" id="A0A0D6ZYV8"/>
<protein>
    <submittedName>
        <fullName evidence="1">Uncharacterized protein</fullName>
    </submittedName>
</protein>
<feature type="non-terminal residue" evidence="1">
    <location>
        <position position="283"/>
    </location>
</feature>
<proteinExistence type="predicted"/>
<accession>A0A0D6ZYV8</accession>
<dbReference type="EMBL" id="KN882148">
    <property type="protein sequence ID" value="KIY42992.1"/>
    <property type="molecule type" value="Genomic_DNA"/>
</dbReference>
<dbReference type="Proteomes" id="UP000054144">
    <property type="component" value="Unassembled WGS sequence"/>
</dbReference>
<gene>
    <name evidence="1" type="ORF">FISHEDRAFT_54371</name>
</gene>
<sequence>MKLLLVEEFKVKFGGDADIGDTEITQTSDGHNDKWITREQPRNDLHIEWIYEIDLDNEVFHVDSKPVFSLRNMPPDEESFCDWISCDQFGHRSFSADAPVEHRYNWKSVAPAVGDVVISRYKQFLECGNLSLSDDFTSAPNLRLALVRRHYANQIMGAVMDDDSIGLIFRSLETVSDWTALPEKIIHLGLFLLRAVLDPFLLTSRALSWAVKATDLPQSGPSERAKLWFPPDLHVLFATHLDDDRNLQAAVVELIDECIAAGRQGKVHGIIFSILHCVVVEIN</sequence>
<dbReference type="OrthoDB" id="3229878at2759"/>